<feature type="transmembrane region" description="Helical" evidence="1">
    <location>
        <begin position="153"/>
        <end position="179"/>
    </location>
</feature>
<reference evidence="2 3" key="1">
    <citation type="submission" date="2016-10" db="EMBL/GenBank/DDBJ databases">
        <authorList>
            <person name="Cai Z."/>
        </authorList>
    </citation>
    <scope>NUCLEOTIDE SEQUENCE [LARGE SCALE GENOMIC DNA]</scope>
    <source>
        <strain evidence="2 3">CGMCC 1.10826</strain>
    </source>
</reference>
<evidence type="ECO:0000256" key="1">
    <source>
        <dbReference type="SAM" id="Phobius"/>
    </source>
</evidence>
<organism evidence="2 3">
    <name type="scientific">Georgenia satyanarayanai</name>
    <dbReference type="NCBI Taxonomy" id="860221"/>
    <lineage>
        <taxon>Bacteria</taxon>
        <taxon>Bacillati</taxon>
        <taxon>Actinomycetota</taxon>
        <taxon>Actinomycetes</taxon>
        <taxon>Micrococcales</taxon>
        <taxon>Bogoriellaceae</taxon>
        <taxon>Georgenia</taxon>
    </lineage>
</organism>
<keyword evidence="1" id="KW-0812">Transmembrane</keyword>
<dbReference type="Proteomes" id="UP000250222">
    <property type="component" value="Unassembled WGS sequence"/>
</dbReference>
<accession>A0A2Y9AWA5</accession>
<keyword evidence="1" id="KW-0472">Membrane</keyword>
<proteinExistence type="predicted"/>
<feature type="transmembrane region" description="Helical" evidence="1">
    <location>
        <begin position="122"/>
        <end position="141"/>
    </location>
</feature>
<evidence type="ECO:0000313" key="3">
    <source>
        <dbReference type="Proteomes" id="UP000250222"/>
    </source>
</evidence>
<dbReference type="RefSeq" id="WP_110853668.1">
    <property type="nucleotide sequence ID" value="NZ_QKLZ01000017.1"/>
</dbReference>
<keyword evidence="1" id="KW-1133">Transmembrane helix</keyword>
<feature type="transmembrane region" description="Helical" evidence="1">
    <location>
        <begin position="185"/>
        <end position="203"/>
    </location>
</feature>
<evidence type="ECO:0008006" key="4">
    <source>
        <dbReference type="Google" id="ProtNLM"/>
    </source>
</evidence>
<dbReference type="AlphaFoldDB" id="A0A2Y9AWA5"/>
<keyword evidence="3" id="KW-1185">Reference proteome</keyword>
<evidence type="ECO:0000313" key="2">
    <source>
        <dbReference type="EMBL" id="SSA46429.1"/>
    </source>
</evidence>
<sequence length="219" mass="23060">MRYVVSFLLVTSGVLAVLADWQRWHPACVGGFDSDTCVERQSDWYDYAPPGESWIPIGTSAPLMATSYVLMALAVLGLFRTARAGWWTWVVGAVFALSFGLVAAEIFASASTGSAVSLPATVVTWPVLAGLWPCALLVLGATGLDRPGPAWPLVVVAACLALASPLALYFTAAIVANYMSHDTSPWTQAIGGVLTVVAGFALLRARPVGAAEREPALVH</sequence>
<feature type="transmembrane region" description="Helical" evidence="1">
    <location>
        <begin position="54"/>
        <end position="79"/>
    </location>
</feature>
<protein>
    <recommendedName>
        <fullName evidence="4">DUF998 domain-containing protein</fullName>
    </recommendedName>
</protein>
<dbReference type="OrthoDB" id="3786870at2"/>
<name>A0A2Y9AWA5_9MICO</name>
<dbReference type="EMBL" id="UETB01000017">
    <property type="protein sequence ID" value="SSA46429.1"/>
    <property type="molecule type" value="Genomic_DNA"/>
</dbReference>
<feature type="transmembrane region" description="Helical" evidence="1">
    <location>
        <begin position="86"/>
        <end position="110"/>
    </location>
</feature>
<gene>
    <name evidence="2" type="ORF">SAMN05216184_11751</name>
</gene>